<evidence type="ECO:0000256" key="3">
    <source>
        <dbReference type="ARBA" id="ARBA00022517"/>
    </source>
</evidence>
<dbReference type="GO" id="GO:0005730">
    <property type="term" value="C:nucleolus"/>
    <property type="evidence" value="ECO:0007669"/>
    <property type="project" value="UniProtKB-SubCell"/>
</dbReference>
<keyword evidence="3 5" id="KW-0690">Ribosome biogenesis</keyword>
<sequence>MSRTTMKAESSKQAKKPKSAVGAPSQLSQNARKGKKAWRKNIDIDNVEEGLETIRSEERVLGTALHNQPDKDLFTVDVTGDEGARRRLPRFSKAQLTSTKILSQRSAVPAVISRVTKKPPVSYKQKGKLLQIARRARRGPFKAIIDPTEFGAGSALIDVSEAVKKSGKYDIWEEDIEMLDIKAPSTSHPRSVIELPAISTPHQGASYNPPADAHQVLLRTAHEMEEEETKGADEGRDVHERMMQARQLGEVTPEGLPPGMILHGVEEEEEEETATPLVKPIPTRKTKQQRRKAQRAFEEKRAAAEKSVKRKLLASVFTAKSMRKTLEQSAASKEKQRDEKRRILREKLKRGVAGQRFGKHTVQRAKIDVQLGEDLTDSLRGLKPEGNLFRDRFLSMQNRALIEPRVPVMPKKRLNRYKEVEKHAWKNFEKET</sequence>
<dbReference type="Pfam" id="PF07767">
    <property type="entry name" value="Nop53"/>
    <property type="match status" value="1"/>
</dbReference>
<dbReference type="AlphaFoldDB" id="A0A9P6L3Y0"/>
<organism evidence="7 8">
    <name type="scientific">Thelephora terrestris</name>
    <dbReference type="NCBI Taxonomy" id="56493"/>
    <lineage>
        <taxon>Eukaryota</taxon>
        <taxon>Fungi</taxon>
        <taxon>Dikarya</taxon>
        <taxon>Basidiomycota</taxon>
        <taxon>Agaricomycotina</taxon>
        <taxon>Agaricomycetes</taxon>
        <taxon>Thelephorales</taxon>
        <taxon>Thelephoraceae</taxon>
        <taxon>Thelephora</taxon>
    </lineage>
</organism>
<proteinExistence type="inferred from homology"/>
<dbReference type="GO" id="GO:0008097">
    <property type="term" value="F:5S rRNA binding"/>
    <property type="evidence" value="ECO:0007669"/>
    <property type="project" value="TreeGrafter"/>
</dbReference>
<dbReference type="GO" id="GO:0000027">
    <property type="term" value="P:ribosomal large subunit assembly"/>
    <property type="evidence" value="ECO:0007669"/>
    <property type="project" value="UniProtKB-UniRule"/>
</dbReference>
<evidence type="ECO:0000256" key="6">
    <source>
        <dbReference type="SAM" id="MobiDB-lite"/>
    </source>
</evidence>
<evidence type="ECO:0000256" key="2">
    <source>
        <dbReference type="ARBA" id="ARBA00018339"/>
    </source>
</evidence>
<dbReference type="InterPro" id="IPR011687">
    <property type="entry name" value="Nop53/GLTSCR2"/>
</dbReference>
<name>A0A9P6L3Y0_9AGAM</name>
<accession>A0A9P6L3Y0</accession>
<protein>
    <recommendedName>
        <fullName evidence="2 5">Ribosome biogenesis protein NOP53</fullName>
    </recommendedName>
</protein>
<dbReference type="PANTHER" id="PTHR14211">
    <property type="entry name" value="GLIOMA SUPPRESSOR CANDIDATE REGION GENE 2"/>
    <property type="match status" value="1"/>
</dbReference>
<comment type="caution">
    <text evidence="7">The sequence shown here is derived from an EMBL/GenBank/DDBJ whole genome shotgun (WGS) entry which is preliminary data.</text>
</comment>
<evidence type="ECO:0000256" key="5">
    <source>
        <dbReference type="PIRNR" id="PIRNR017302"/>
    </source>
</evidence>
<comment type="similarity">
    <text evidence="1 5">Belongs to the NOP53 family.</text>
</comment>
<keyword evidence="4 5" id="KW-0539">Nucleus</keyword>
<comment type="function">
    <text evidence="5">May play a role in ribosome biogenesis.</text>
</comment>
<dbReference type="PANTHER" id="PTHR14211:SF7">
    <property type="entry name" value="RIBOSOME BIOGENESIS PROTEIN NOP53"/>
    <property type="match status" value="1"/>
</dbReference>
<dbReference type="Proteomes" id="UP000736335">
    <property type="component" value="Unassembled WGS sequence"/>
</dbReference>
<feature type="region of interest" description="Disordered" evidence="6">
    <location>
        <begin position="1"/>
        <end position="38"/>
    </location>
</feature>
<evidence type="ECO:0000256" key="4">
    <source>
        <dbReference type="ARBA" id="ARBA00023242"/>
    </source>
</evidence>
<comment type="subcellular location">
    <subcellularLocation>
        <location evidence="5">Nucleus</location>
        <location evidence="5">Nucleolus</location>
    </subcellularLocation>
    <subcellularLocation>
        <location evidence="5">Nucleus</location>
        <location evidence="5">Nucleoplasm</location>
    </subcellularLocation>
</comment>
<dbReference type="GO" id="GO:0006364">
    <property type="term" value="P:rRNA processing"/>
    <property type="evidence" value="ECO:0007669"/>
    <property type="project" value="TreeGrafter"/>
</dbReference>
<evidence type="ECO:0000313" key="8">
    <source>
        <dbReference type="Proteomes" id="UP000736335"/>
    </source>
</evidence>
<keyword evidence="8" id="KW-1185">Reference proteome</keyword>
<evidence type="ECO:0000256" key="1">
    <source>
        <dbReference type="ARBA" id="ARBA00008838"/>
    </source>
</evidence>
<reference evidence="7" key="1">
    <citation type="journal article" date="2020" name="Nat. Commun.">
        <title>Large-scale genome sequencing of mycorrhizal fungi provides insights into the early evolution of symbiotic traits.</title>
        <authorList>
            <person name="Miyauchi S."/>
            <person name="Kiss E."/>
            <person name="Kuo A."/>
            <person name="Drula E."/>
            <person name="Kohler A."/>
            <person name="Sanchez-Garcia M."/>
            <person name="Morin E."/>
            <person name="Andreopoulos B."/>
            <person name="Barry K.W."/>
            <person name="Bonito G."/>
            <person name="Buee M."/>
            <person name="Carver A."/>
            <person name="Chen C."/>
            <person name="Cichocki N."/>
            <person name="Clum A."/>
            <person name="Culley D."/>
            <person name="Crous P.W."/>
            <person name="Fauchery L."/>
            <person name="Girlanda M."/>
            <person name="Hayes R.D."/>
            <person name="Keri Z."/>
            <person name="LaButti K."/>
            <person name="Lipzen A."/>
            <person name="Lombard V."/>
            <person name="Magnuson J."/>
            <person name="Maillard F."/>
            <person name="Murat C."/>
            <person name="Nolan M."/>
            <person name="Ohm R.A."/>
            <person name="Pangilinan J."/>
            <person name="Pereira M.F."/>
            <person name="Perotto S."/>
            <person name="Peter M."/>
            <person name="Pfister S."/>
            <person name="Riley R."/>
            <person name="Sitrit Y."/>
            <person name="Stielow J.B."/>
            <person name="Szollosi G."/>
            <person name="Zifcakova L."/>
            <person name="Stursova M."/>
            <person name="Spatafora J.W."/>
            <person name="Tedersoo L."/>
            <person name="Vaario L.M."/>
            <person name="Yamada A."/>
            <person name="Yan M."/>
            <person name="Wang P."/>
            <person name="Xu J."/>
            <person name="Bruns T."/>
            <person name="Baldrian P."/>
            <person name="Vilgalys R."/>
            <person name="Dunand C."/>
            <person name="Henrissat B."/>
            <person name="Grigoriev I.V."/>
            <person name="Hibbett D."/>
            <person name="Nagy L.G."/>
            <person name="Martin F.M."/>
        </authorList>
    </citation>
    <scope>NUCLEOTIDE SEQUENCE</scope>
    <source>
        <strain evidence="7">UH-Tt-Lm1</strain>
    </source>
</reference>
<dbReference type="GO" id="GO:0005654">
    <property type="term" value="C:nucleoplasm"/>
    <property type="evidence" value="ECO:0007669"/>
    <property type="project" value="UniProtKB-SubCell"/>
</dbReference>
<gene>
    <name evidence="7" type="ORF">BJ322DRAFT_1111870</name>
</gene>
<evidence type="ECO:0000313" key="7">
    <source>
        <dbReference type="EMBL" id="KAF9781149.1"/>
    </source>
</evidence>
<reference evidence="7" key="2">
    <citation type="submission" date="2020-11" db="EMBL/GenBank/DDBJ databases">
        <authorList>
            <consortium name="DOE Joint Genome Institute"/>
            <person name="Kuo A."/>
            <person name="Miyauchi S."/>
            <person name="Kiss E."/>
            <person name="Drula E."/>
            <person name="Kohler A."/>
            <person name="Sanchez-Garcia M."/>
            <person name="Andreopoulos B."/>
            <person name="Barry K.W."/>
            <person name="Bonito G."/>
            <person name="Buee M."/>
            <person name="Carver A."/>
            <person name="Chen C."/>
            <person name="Cichocki N."/>
            <person name="Clum A."/>
            <person name="Culley D."/>
            <person name="Crous P.W."/>
            <person name="Fauchery L."/>
            <person name="Girlanda M."/>
            <person name="Hayes R."/>
            <person name="Keri Z."/>
            <person name="Labutti K."/>
            <person name="Lipzen A."/>
            <person name="Lombard V."/>
            <person name="Magnuson J."/>
            <person name="Maillard F."/>
            <person name="Morin E."/>
            <person name="Murat C."/>
            <person name="Nolan M."/>
            <person name="Ohm R."/>
            <person name="Pangilinan J."/>
            <person name="Pereira M."/>
            <person name="Perotto S."/>
            <person name="Peter M."/>
            <person name="Riley R."/>
            <person name="Sitrit Y."/>
            <person name="Stielow B."/>
            <person name="Szollosi G."/>
            <person name="Zifcakova L."/>
            <person name="Stursova M."/>
            <person name="Spatafora J.W."/>
            <person name="Tedersoo L."/>
            <person name="Vaario L.-M."/>
            <person name="Yamada A."/>
            <person name="Yan M."/>
            <person name="Wang P."/>
            <person name="Xu J."/>
            <person name="Bruns T."/>
            <person name="Baldrian P."/>
            <person name="Vilgalys R."/>
            <person name="Henrissat B."/>
            <person name="Grigoriev I.V."/>
            <person name="Hibbett D."/>
            <person name="Nagy L.G."/>
            <person name="Martin F.M."/>
        </authorList>
    </citation>
    <scope>NUCLEOTIDE SEQUENCE</scope>
    <source>
        <strain evidence="7">UH-Tt-Lm1</strain>
    </source>
</reference>
<dbReference type="OrthoDB" id="5072at2759"/>
<dbReference type="PIRSF" id="PIRSF017302">
    <property type="entry name" value="Gltscr2"/>
    <property type="match status" value="1"/>
</dbReference>
<dbReference type="EMBL" id="WIUZ02000014">
    <property type="protein sequence ID" value="KAF9781149.1"/>
    <property type="molecule type" value="Genomic_DNA"/>
</dbReference>